<proteinExistence type="predicted"/>
<evidence type="ECO:0000313" key="3">
    <source>
        <dbReference type="Proteomes" id="UP000694892"/>
    </source>
</evidence>
<evidence type="ECO:0000256" key="1">
    <source>
        <dbReference type="SAM" id="Phobius"/>
    </source>
</evidence>
<name>A0A974CWI4_XENLA</name>
<gene>
    <name evidence="2" type="ORF">XELAEV_18026927mg</name>
</gene>
<sequence>MTYSRAPIYCGSLMHKTTVHAKLWCYCMIIVWKLLEPPAVLYFIPYFVHLI</sequence>
<keyword evidence="1" id="KW-0472">Membrane</keyword>
<reference evidence="3" key="1">
    <citation type="journal article" date="2016" name="Nature">
        <title>Genome evolution in the allotetraploid frog Xenopus laevis.</title>
        <authorList>
            <person name="Session A.M."/>
            <person name="Uno Y."/>
            <person name="Kwon T."/>
            <person name="Chapman J.A."/>
            <person name="Toyoda A."/>
            <person name="Takahashi S."/>
            <person name="Fukui A."/>
            <person name="Hikosaka A."/>
            <person name="Suzuki A."/>
            <person name="Kondo M."/>
            <person name="van Heeringen S.J."/>
            <person name="Quigley I."/>
            <person name="Heinz S."/>
            <person name="Ogino H."/>
            <person name="Ochi H."/>
            <person name="Hellsten U."/>
            <person name="Lyons J.B."/>
            <person name="Simakov O."/>
            <person name="Putnam N."/>
            <person name="Stites J."/>
            <person name="Kuroki Y."/>
            <person name="Tanaka T."/>
            <person name="Michiue T."/>
            <person name="Watanabe M."/>
            <person name="Bogdanovic O."/>
            <person name="Lister R."/>
            <person name="Georgiou G."/>
            <person name="Paranjpe S.S."/>
            <person name="van Kruijsbergen I."/>
            <person name="Shu S."/>
            <person name="Carlson J."/>
            <person name="Kinoshita T."/>
            <person name="Ohta Y."/>
            <person name="Mawaribuchi S."/>
            <person name="Jenkins J."/>
            <person name="Grimwood J."/>
            <person name="Schmutz J."/>
            <person name="Mitros T."/>
            <person name="Mozaffari S.V."/>
            <person name="Suzuki Y."/>
            <person name="Haramoto Y."/>
            <person name="Yamamoto T.S."/>
            <person name="Takagi C."/>
            <person name="Heald R."/>
            <person name="Miller K."/>
            <person name="Haudenschild C."/>
            <person name="Kitzman J."/>
            <person name="Nakayama T."/>
            <person name="Izutsu Y."/>
            <person name="Robert J."/>
            <person name="Fortriede J."/>
            <person name="Burns K."/>
            <person name="Lotay V."/>
            <person name="Karimi K."/>
            <person name="Yasuoka Y."/>
            <person name="Dichmann D.S."/>
            <person name="Flajnik M.F."/>
            <person name="Houston D.W."/>
            <person name="Shendure J."/>
            <person name="DuPasquier L."/>
            <person name="Vize P.D."/>
            <person name="Zorn A.M."/>
            <person name="Ito M."/>
            <person name="Marcotte E.M."/>
            <person name="Wallingford J.B."/>
            <person name="Ito Y."/>
            <person name="Asashima M."/>
            <person name="Ueno N."/>
            <person name="Matsuda Y."/>
            <person name="Veenstra G.J."/>
            <person name="Fujiyama A."/>
            <person name="Harland R.M."/>
            <person name="Taira M."/>
            <person name="Rokhsar D.S."/>
        </authorList>
    </citation>
    <scope>NUCLEOTIDE SEQUENCE [LARGE SCALE GENOMIC DNA]</scope>
    <source>
        <strain evidence="3">J</strain>
    </source>
</reference>
<dbReference type="EMBL" id="CM004474">
    <property type="protein sequence ID" value="OCT80121.1"/>
    <property type="molecule type" value="Genomic_DNA"/>
</dbReference>
<keyword evidence="1" id="KW-0812">Transmembrane</keyword>
<evidence type="ECO:0000313" key="2">
    <source>
        <dbReference type="EMBL" id="OCT80121.1"/>
    </source>
</evidence>
<dbReference type="Proteomes" id="UP000694892">
    <property type="component" value="Chromosome 5L"/>
</dbReference>
<feature type="transmembrane region" description="Helical" evidence="1">
    <location>
        <begin position="23"/>
        <end position="48"/>
    </location>
</feature>
<keyword evidence="1" id="KW-1133">Transmembrane helix</keyword>
<accession>A0A974CWI4</accession>
<dbReference type="AlphaFoldDB" id="A0A974CWI4"/>
<protein>
    <submittedName>
        <fullName evidence="2">Uncharacterized protein</fullName>
    </submittedName>
</protein>
<organism evidence="2 3">
    <name type="scientific">Xenopus laevis</name>
    <name type="common">African clawed frog</name>
    <dbReference type="NCBI Taxonomy" id="8355"/>
    <lineage>
        <taxon>Eukaryota</taxon>
        <taxon>Metazoa</taxon>
        <taxon>Chordata</taxon>
        <taxon>Craniata</taxon>
        <taxon>Vertebrata</taxon>
        <taxon>Euteleostomi</taxon>
        <taxon>Amphibia</taxon>
        <taxon>Batrachia</taxon>
        <taxon>Anura</taxon>
        <taxon>Pipoidea</taxon>
        <taxon>Pipidae</taxon>
        <taxon>Xenopodinae</taxon>
        <taxon>Xenopus</taxon>
        <taxon>Xenopus</taxon>
    </lineage>
</organism>